<evidence type="ECO:0000313" key="1">
    <source>
        <dbReference type="EMBL" id="KAF4487417.1"/>
    </source>
</evidence>
<dbReference type="Proteomes" id="UP000011096">
    <property type="component" value="Unassembled WGS sequence"/>
</dbReference>
<gene>
    <name evidence="1" type="ORF">CGGC5_v006256</name>
</gene>
<organism evidence="1 2">
    <name type="scientific">Colletotrichum fructicola (strain Nara gc5)</name>
    <name type="common">Anthracnose fungus</name>
    <name type="synonym">Colletotrichum gloeosporioides (strain Nara gc5)</name>
    <dbReference type="NCBI Taxonomy" id="1213859"/>
    <lineage>
        <taxon>Eukaryota</taxon>
        <taxon>Fungi</taxon>
        <taxon>Dikarya</taxon>
        <taxon>Ascomycota</taxon>
        <taxon>Pezizomycotina</taxon>
        <taxon>Sordariomycetes</taxon>
        <taxon>Hypocreomycetidae</taxon>
        <taxon>Glomerellales</taxon>
        <taxon>Glomerellaceae</taxon>
        <taxon>Colletotrichum</taxon>
        <taxon>Colletotrichum gloeosporioides species complex</taxon>
    </lineage>
</organism>
<name>A0A7J6JBM7_COLFN</name>
<accession>A0A7J6JBM7</accession>
<protein>
    <submittedName>
        <fullName evidence="1">Uncharacterized protein</fullName>
    </submittedName>
</protein>
<comment type="caution">
    <text evidence="1">The sequence shown here is derived from an EMBL/GenBank/DDBJ whole genome shotgun (WGS) entry which is preliminary data.</text>
</comment>
<dbReference type="EMBL" id="ANPB02000003">
    <property type="protein sequence ID" value="KAF4487417.1"/>
    <property type="molecule type" value="Genomic_DNA"/>
</dbReference>
<reference evidence="1 2" key="1">
    <citation type="submission" date="2012-08" db="EMBL/GenBank/DDBJ databases">
        <authorList>
            <person name="Gan P.H.P."/>
            <person name="Ikeda K."/>
            <person name="Irieda H."/>
            <person name="Narusaka M."/>
            <person name="O'Connell R.J."/>
            <person name="Narusaka Y."/>
            <person name="Takano Y."/>
            <person name="Kubo Y."/>
            <person name="Shirasu K."/>
        </authorList>
    </citation>
    <scope>NUCLEOTIDE SEQUENCE [LARGE SCALE GENOMIC DNA]</scope>
    <source>
        <strain evidence="1 2">Nara gc5</strain>
    </source>
</reference>
<evidence type="ECO:0000313" key="2">
    <source>
        <dbReference type="Proteomes" id="UP000011096"/>
    </source>
</evidence>
<dbReference type="AlphaFoldDB" id="A0A7J6JBM7"/>
<dbReference type="InParanoid" id="A0A7J6JBM7"/>
<dbReference type="GeneID" id="90979905"/>
<reference evidence="1 2" key="2">
    <citation type="submission" date="2020-04" db="EMBL/GenBank/DDBJ databases">
        <title>Genome sequencing and assembly of multiple isolates from the Colletotrichum gloeosporioides species complex.</title>
        <authorList>
            <person name="Gan P."/>
            <person name="Shirasu K."/>
        </authorList>
    </citation>
    <scope>NUCLEOTIDE SEQUENCE [LARGE SCALE GENOMIC DNA]</scope>
    <source>
        <strain evidence="1 2">Nara gc5</strain>
    </source>
</reference>
<dbReference type="RefSeq" id="XP_066009230.1">
    <property type="nucleotide sequence ID" value="XM_066151671.1"/>
</dbReference>
<proteinExistence type="predicted"/>
<keyword evidence="2" id="KW-1185">Reference proteome</keyword>
<sequence length="67" mass="7260">MATGVSDACSIQCTMKIADDIKLTGHEISLSFYLFDSVGHKSWAGVLSRPCPQDNKCKICNEYGTCA</sequence>